<name>A0A2A3YGG5_9MICO</name>
<keyword evidence="1" id="KW-0812">Transmembrane</keyword>
<keyword evidence="3" id="KW-1185">Reference proteome</keyword>
<evidence type="ECO:0000313" key="3">
    <source>
        <dbReference type="Proteomes" id="UP000218598"/>
    </source>
</evidence>
<feature type="transmembrane region" description="Helical" evidence="1">
    <location>
        <begin position="28"/>
        <end position="47"/>
    </location>
</feature>
<reference evidence="2 3" key="1">
    <citation type="journal article" date="2017" name="Elife">
        <title>Extensive horizontal gene transfer in cheese-associated bacteria.</title>
        <authorList>
            <person name="Bonham K.S."/>
            <person name="Wolfe B.E."/>
            <person name="Dutton R.J."/>
        </authorList>
    </citation>
    <scope>NUCLEOTIDE SEQUENCE [LARGE SCALE GENOMIC DNA]</scope>
    <source>
        <strain evidence="2 3">341_9</strain>
    </source>
</reference>
<evidence type="ECO:0000313" key="2">
    <source>
        <dbReference type="EMBL" id="PCC38852.1"/>
    </source>
</evidence>
<gene>
    <name evidence="2" type="ORF">CIK66_12470</name>
</gene>
<proteinExistence type="predicted"/>
<evidence type="ECO:0000256" key="1">
    <source>
        <dbReference type="SAM" id="Phobius"/>
    </source>
</evidence>
<organism evidence="2 3">
    <name type="scientific">Brachybacterium alimentarium</name>
    <dbReference type="NCBI Taxonomy" id="47845"/>
    <lineage>
        <taxon>Bacteria</taxon>
        <taxon>Bacillati</taxon>
        <taxon>Actinomycetota</taxon>
        <taxon>Actinomycetes</taxon>
        <taxon>Micrococcales</taxon>
        <taxon>Dermabacteraceae</taxon>
        <taxon>Brachybacterium</taxon>
    </lineage>
</organism>
<keyword evidence="1" id="KW-0472">Membrane</keyword>
<protein>
    <submittedName>
        <fullName evidence="2">Uncharacterized protein</fullName>
    </submittedName>
</protein>
<dbReference type="Proteomes" id="UP000218598">
    <property type="component" value="Unassembled WGS sequence"/>
</dbReference>
<feature type="transmembrane region" description="Helical" evidence="1">
    <location>
        <begin position="54"/>
        <end position="71"/>
    </location>
</feature>
<dbReference type="OrthoDB" id="4792906at2"/>
<keyword evidence="1" id="KW-1133">Transmembrane helix</keyword>
<feature type="transmembrane region" description="Helical" evidence="1">
    <location>
        <begin position="91"/>
        <end position="114"/>
    </location>
</feature>
<dbReference type="EMBL" id="NRGR01000020">
    <property type="protein sequence ID" value="PCC38852.1"/>
    <property type="molecule type" value="Genomic_DNA"/>
</dbReference>
<dbReference type="AlphaFoldDB" id="A0A2A3YGG5"/>
<accession>A0A2A3YGG5</accession>
<comment type="caution">
    <text evidence="2">The sequence shown here is derived from an EMBL/GenBank/DDBJ whole genome shotgun (WGS) entry which is preliminary data.</text>
</comment>
<sequence>MGVVLTIVSVLLMITTHRMQLELLGIDLPAGLLFGALFQVVVTVFLYASTGSRLPLVVVGSLWALVAIPFLGNGAGGGVLMPAVIAGKAQYSGWIVQALGIGIPFLGVLAVTLGRRRRDGRRSRGSSRPPTRRDAA</sequence>